<keyword evidence="1" id="KW-0433">Leucine-rich repeat</keyword>
<evidence type="ECO:0000256" key="1">
    <source>
        <dbReference type="ARBA" id="ARBA00022614"/>
    </source>
</evidence>
<feature type="chain" id="PRO_5013363886" description="Leucine rich repeat-containing protein" evidence="3">
    <location>
        <begin position="22"/>
        <end position="286"/>
    </location>
</feature>
<evidence type="ECO:0000256" key="2">
    <source>
        <dbReference type="ARBA" id="ARBA00022737"/>
    </source>
</evidence>
<dbReference type="InterPro" id="IPR052574">
    <property type="entry name" value="CDIRP"/>
</dbReference>
<sequence length="286" mass="31624">MSMNKKLLLSSVLLLTNLIFAGSVLLAQQQISFTTGLEKGAELNLVLKSNGKVTIEGATKKKTNVYIVDAQTITLKGEILSFMCERGEISKIDLSQASSLELLTCNGNKLTELDVSKNPLLEEIVCFENEIKELDLSQQPNLKLIFCNNNQLTKIVCPQDNAEFAGLICYGNLLKGEPVDDIVKQLPSRKGMEEPGVLMFVDAQEDGNICTKKQVADAFEKGWIVYDSMEMPYNGSDDVSLQEILNQEQADIVTIYNLRGERMQQLEPGVNLICLSNGAVRKVIVK</sequence>
<evidence type="ECO:0000313" key="5">
    <source>
        <dbReference type="Proteomes" id="UP000190121"/>
    </source>
</evidence>
<dbReference type="PANTHER" id="PTHR47566:SF1">
    <property type="entry name" value="PROTEIN NUD1"/>
    <property type="match status" value="1"/>
</dbReference>
<organism evidence="4 5">
    <name type="scientific">Porphyromonas circumdentaria</name>
    <dbReference type="NCBI Taxonomy" id="29524"/>
    <lineage>
        <taxon>Bacteria</taxon>
        <taxon>Pseudomonadati</taxon>
        <taxon>Bacteroidota</taxon>
        <taxon>Bacteroidia</taxon>
        <taxon>Bacteroidales</taxon>
        <taxon>Porphyromonadaceae</taxon>
        <taxon>Porphyromonas</taxon>
    </lineage>
</organism>
<reference evidence="5" key="1">
    <citation type="submission" date="2017-02" db="EMBL/GenBank/DDBJ databases">
        <authorList>
            <person name="Varghese N."/>
            <person name="Submissions S."/>
        </authorList>
    </citation>
    <scope>NUCLEOTIDE SEQUENCE [LARGE SCALE GENOMIC DNA]</scope>
    <source>
        <strain evidence="5">ATCC 51356</strain>
    </source>
</reference>
<proteinExistence type="predicted"/>
<evidence type="ECO:0008006" key="6">
    <source>
        <dbReference type="Google" id="ProtNLM"/>
    </source>
</evidence>
<keyword evidence="5" id="KW-1185">Reference proteome</keyword>
<dbReference type="SUPFAM" id="SSF52058">
    <property type="entry name" value="L domain-like"/>
    <property type="match status" value="1"/>
</dbReference>
<protein>
    <recommendedName>
        <fullName evidence="6">Leucine rich repeat-containing protein</fullName>
    </recommendedName>
</protein>
<dbReference type="Gene3D" id="3.80.10.10">
    <property type="entry name" value="Ribonuclease Inhibitor"/>
    <property type="match status" value="1"/>
</dbReference>
<evidence type="ECO:0000256" key="3">
    <source>
        <dbReference type="SAM" id="SignalP"/>
    </source>
</evidence>
<accession>A0A1T4LP61</accession>
<dbReference type="GO" id="GO:0035591">
    <property type="term" value="F:signaling adaptor activity"/>
    <property type="evidence" value="ECO:0007669"/>
    <property type="project" value="TreeGrafter"/>
</dbReference>
<keyword evidence="3" id="KW-0732">Signal</keyword>
<keyword evidence="2" id="KW-0677">Repeat</keyword>
<evidence type="ECO:0000313" key="4">
    <source>
        <dbReference type="EMBL" id="SJZ56416.1"/>
    </source>
</evidence>
<name>A0A1T4LP61_9PORP</name>
<dbReference type="EMBL" id="FUXE01000004">
    <property type="protein sequence ID" value="SJZ56416.1"/>
    <property type="molecule type" value="Genomic_DNA"/>
</dbReference>
<dbReference type="AlphaFoldDB" id="A0A1T4LP61"/>
<dbReference type="PANTHER" id="PTHR47566">
    <property type="match status" value="1"/>
</dbReference>
<dbReference type="STRING" id="29524.SAMN02745171_00466"/>
<dbReference type="Proteomes" id="UP000190121">
    <property type="component" value="Unassembled WGS sequence"/>
</dbReference>
<gene>
    <name evidence="4" type="ORF">SAMN02745171_00466</name>
</gene>
<dbReference type="InterPro" id="IPR032675">
    <property type="entry name" value="LRR_dom_sf"/>
</dbReference>
<feature type="signal peptide" evidence="3">
    <location>
        <begin position="1"/>
        <end position="21"/>
    </location>
</feature>